<dbReference type="RefSeq" id="WP_342387856.1">
    <property type="nucleotide sequence ID" value="NZ_CP138333.2"/>
</dbReference>
<dbReference type="CDD" id="cd09013">
    <property type="entry name" value="BphC-JF8_N_like"/>
    <property type="match status" value="1"/>
</dbReference>
<dbReference type="InterPro" id="IPR004360">
    <property type="entry name" value="Glyas_Fos-R_dOase_dom"/>
</dbReference>
<evidence type="ECO:0000259" key="2">
    <source>
        <dbReference type="PROSITE" id="PS51819"/>
    </source>
</evidence>
<dbReference type="PANTHER" id="PTHR36113:SF3">
    <property type="entry name" value="SLL5075 PROTEIN"/>
    <property type="match status" value="1"/>
</dbReference>
<dbReference type="InterPro" id="IPR051332">
    <property type="entry name" value="Fosfomycin_Res_Enzymes"/>
</dbReference>
<dbReference type="InterPro" id="IPR029068">
    <property type="entry name" value="Glyas_Bleomycin-R_OHBP_Dase"/>
</dbReference>
<dbReference type="PROSITE" id="PS51819">
    <property type="entry name" value="VOC"/>
    <property type="match status" value="2"/>
</dbReference>
<dbReference type="Gene3D" id="3.10.180.10">
    <property type="entry name" value="2,3-Dihydroxybiphenyl 1,2-Dioxygenase, domain 1"/>
    <property type="match status" value="2"/>
</dbReference>
<gene>
    <name evidence="3" type="ORF">RQP18_11620</name>
</gene>
<sequence>MKREEPLFDVGQLAHLEIYSPKIEESVAFFKEILGMTEVERKGKSVYMRAYEDHYHNTLVITDHHEAGLAHIGLRATSPNALERRVKELEEAGYGIGWIEGDVGHGPAYQFNSPDGHVMEVFWEVEYYEAPEEEKTHLLNRPQRRPNTGVPVRRLDHVNLLASNVRKNVEFLDDYLGFNVRERILNDENDDIAAWTSVTNLAHDIAIMGDALGEKGRLHHICYWYGYPQHLTDVADLLIERGFQIEAGPLKHGVSQASCLYVFEPGGNRVELFGDAGYLIFDPDWRTVEWKGEDVQTAIIWQGEELPADFFVYGTPVREKVEIAEQAPIQEETEEVRVQSVKEAKQEAETKA</sequence>
<reference evidence="4" key="1">
    <citation type="submission" date="2023-10" db="EMBL/GenBank/DDBJ databases">
        <title>Genome analysis and identification of Salinococcus sp. Bachu38 nov., a PGPR from the rhizosphere of Tamarix.</title>
        <authorList>
            <person name="Liang Z."/>
            <person name="Zhang X."/>
            <person name="Jia J."/>
            <person name="Chen X."/>
            <person name="Wang Y."/>
            <person name="Wang Q."/>
            <person name="Wang R."/>
        </authorList>
    </citation>
    <scope>NUCLEOTIDE SEQUENCE [LARGE SCALE GENOMIC DNA]</scope>
    <source>
        <strain evidence="4">Bachu38</strain>
    </source>
</reference>
<keyword evidence="1" id="KW-0677">Repeat</keyword>
<evidence type="ECO:0000256" key="1">
    <source>
        <dbReference type="ARBA" id="ARBA00022737"/>
    </source>
</evidence>
<dbReference type="SUPFAM" id="SSF54593">
    <property type="entry name" value="Glyoxalase/Bleomycin resistance protein/Dihydroxybiphenyl dioxygenase"/>
    <property type="match status" value="1"/>
</dbReference>
<dbReference type="GO" id="GO:0018577">
    <property type="term" value="F:catechol 2,3-dioxygenase activity"/>
    <property type="evidence" value="ECO:0007669"/>
    <property type="project" value="UniProtKB-EC"/>
</dbReference>
<dbReference type="EC" id="1.13.11.2" evidence="3"/>
<dbReference type="NCBIfam" id="TIGR03211">
    <property type="entry name" value="catechol_2_3"/>
    <property type="match status" value="1"/>
</dbReference>
<protein>
    <submittedName>
        <fullName evidence="3">Catechol 2,3-dioxygenase</fullName>
        <ecNumber evidence="3">1.13.11.2</ecNumber>
    </submittedName>
</protein>
<dbReference type="InterPro" id="IPR017624">
    <property type="entry name" value="Catechol_2-3_dOase"/>
</dbReference>
<dbReference type="CDD" id="cd09014">
    <property type="entry name" value="BphC-JF8_C_like"/>
    <property type="match status" value="1"/>
</dbReference>
<accession>A0ABZ3CI04</accession>
<proteinExistence type="predicted"/>
<dbReference type="InterPro" id="IPR037523">
    <property type="entry name" value="VOC_core"/>
</dbReference>
<keyword evidence="4" id="KW-1185">Reference proteome</keyword>
<feature type="domain" description="VOC" evidence="2">
    <location>
        <begin position="154"/>
        <end position="275"/>
    </location>
</feature>
<dbReference type="PANTHER" id="PTHR36113">
    <property type="entry name" value="LYASE, PUTATIVE-RELATED-RELATED"/>
    <property type="match status" value="1"/>
</dbReference>
<feature type="domain" description="VOC" evidence="2">
    <location>
        <begin position="12"/>
        <end position="124"/>
    </location>
</feature>
<keyword evidence="3" id="KW-0560">Oxidoreductase</keyword>
<evidence type="ECO:0000313" key="3">
    <source>
        <dbReference type="EMBL" id="WZX29293.1"/>
    </source>
</evidence>
<dbReference type="Proteomes" id="UP001455384">
    <property type="component" value="Chromosome"/>
</dbReference>
<evidence type="ECO:0000313" key="4">
    <source>
        <dbReference type="Proteomes" id="UP001455384"/>
    </source>
</evidence>
<dbReference type="Pfam" id="PF00903">
    <property type="entry name" value="Glyoxalase"/>
    <property type="match status" value="2"/>
</dbReference>
<organism evidence="3 4">
    <name type="scientific">Salinicoccus bachuensis</name>
    <dbReference type="NCBI Taxonomy" id="3136731"/>
    <lineage>
        <taxon>Bacteria</taxon>
        <taxon>Bacillati</taxon>
        <taxon>Bacillota</taxon>
        <taxon>Bacilli</taxon>
        <taxon>Bacillales</taxon>
        <taxon>Staphylococcaceae</taxon>
        <taxon>Salinicoccus</taxon>
    </lineage>
</organism>
<dbReference type="EMBL" id="CP138333">
    <property type="protein sequence ID" value="WZX29293.1"/>
    <property type="molecule type" value="Genomic_DNA"/>
</dbReference>
<name>A0ABZ3CI04_9STAP</name>